<comment type="pathway">
    <text evidence="1">Cofactor biosynthesis; (R)-pantothenate biosynthesis; (R)-pantoate from 3-methyl-2-oxobutanoate: step 1/2.</text>
</comment>
<evidence type="ECO:0000256" key="5">
    <source>
        <dbReference type="ARBA" id="ARBA00049172"/>
    </source>
</evidence>
<dbReference type="GO" id="GO:0003864">
    <property type="term" value="F:3-methyl-2-oxobutanoate hydroxymethyltransferase activity"/>
    <property type="evidence" value="ECO:0007669"/>
    <property type="project" value="UniProtKB-EC"/>
</dbReference>
<organism evidence="6 7">
    <name type="scientific">Cronartium quercuum f. sp. fusiforme G11</name>
    <dbReference type="NCBI Taxonomy" id="708437"/>
    <lineage>
        <taxon>Eukaryota</taxon>
        <taxon>Fungi</taxon>
        <taxon>Dikarya</taxon>
        <taxon>Basidiomycota</taxon>
        <taxon>Pucciniomycotina</taxon>
        <taxon>Pucciniomycetes</taxon>
        <taxon>Pucciniales</taxon>
        <taxon>Coleosporiaceae</taxon>
        <taxon>Cronartium</taxon>
    </lineage>
</organism>
<dbReference type="EMBL" id="MU167234">
    <property type="protein sequence ID" value="KAG0148719.1"/>
    <property type="molecule type" value="Genomic_DNA"/>
</dbReference>
<evidence type="ECO:0000256" key="1">
    <source>
        <dbReference type="ARBA" id="ARBA00005033"/>
    </source>
</evidence>
<dbReference type="InterPro" id="IPR015813">
    <property type="entry name" value="Pyrv/PenolPyrv_kinase-like_dom"/>
</dbReference>
<dbReference type="GO" id="GO:0015940">
    <property type="term" value="P:pantothenate biosynthetic process"/>
    <property type="evidence" value="ECO:0007669"/>
    <property type="project" value="InterPro"/>
</dbReference>
<protein>
    <recommendedName>
        <fullName evidence="3">3-methyl-2-oxobutanoate hydroxymethyltransferase</fullName>
        <ecNumber evidence="3">2.1.2.11</ecNumber>
    </recommendedName>
</protein>
<dbReference type="PANTHER" id="PTHR20881">
    <property type="entry name" value="3-METHYL-2-OXOBUTANOATE HYDROXYMETHYLTRANSFERASE"/>
    <property type="match status" value="1"/>
</dbReference>
<evidence type="ECO:0000256" key="3">
    <source>
        <dbReference type="ARBA" id="ARBA00012618"/>
    </source>
</evidence>
<evidence type="ECO:0000256" key="2">
    <source>
        <dbReference type="ARBA" id="ARBA00008676"/>
    </source>
</evidence>
<dbReference type="InterPro" id="IPR003700">
    <property type="entry name" value="Pantoate_hydroxy_MeTrfase"/>
</dbReference>
<accession>A0A9P6TEC7</accession>
<dbReference type="Pfam" id="PF02548">
    <property type="entry name" value="Pantoate_transf"/>
    <property type="match status" value="1"/>
</dbReference>
<evidence type="ECO:0000313" key="7">
    <source>
        <dbReference type="Proteomes" id="UP000886653"/>
    </source>
</evidence>
<dbReference type="AlphaFoldDB" id="A0A9P6TEC7"/>
<comment type="caution">
    <text evidence="6">The sequence shown here is derived from an EMBL/GenBank/DDBJ whole genome shotgun (WGS) entry which is preliminary data.</text>
</comment>
<sequence length="446" mass="50263">MFSVTTVFKTFNSSYFHKKLYSISFIKSYQASYSSLPFNSSTNSDLLLNQNLQSNQQLEQKKSVVLSKSRPKSIRKVIPKSSHVSFNTISQLQANQIPITMLTAHDFQSARLLAMAAAPKLKMMKKEEEEEEEEYEPGIDICLCGDSLAMVALGYQSTNELRLDEYISHLKAVRRGIDSVRQRPDDWPGEIEYVYREPLLIADLPFGTYEGNSEKGLETSLNLISKGRIDGVKIEGGIENLSLMKRLNEFDIPVIGHLGLLPQRIAGEGGMKVQGHKDFRKAEKIIENALTLIRSGYLKGLVLEAIPNELCSIIKEELNQDKIKDDEDEDDQSIFLIGIGAGQKDLDGQVLVQSDLLGSLDFIKPKFVLNDQNVLLSSSSTSTSSFNPNLNLNPIKSSWDLGQRLIENYIKLVRLQRFPDLNGLHSYKMDLNLLKKLEKKKNLKKT</sequence>
<dbReference type="SUPFAM" id="SSF51621">
    <property type="entry name" value="Phosphoenolpyruvate/pyruvate domain"/>
    <property type="match status" value="1"/>
</dbReference>
<proteinExistence type="inferred from homology"/>
<keyword evidence="4" id="KW-0808">Transferase</keyword>
<dbReference type="EC" id="2.1.2.11" evidence="3"/>
<dbReference type="Gene3D" id="3.20.20.60">
    <property type="entry name" value="Phosphoenolpyruvate-binding domains"/>
    <property type="match status" value="1"/>
</dbReference>
<evidence type="ECO:0000256" key="4">
    <source>
        <dbReference type="ARBA" id="ARBA00022679"/>
    </source>
</evidence>
<gene>
    <name evidence="6" type="ORF">CROQUDRAFT_131771</name>
</gene>
<keyword evidence="7" id="KW-1185">Reference proteome</keyword>
<comment type="similarity">
    <text evidence="2">Belongs to the PanB family.</text>
</comment>
<dbReference type="GO" id="GO:0005739">
    <property type="term" value="C:mitochondrion"/>
    <property type="evidence" value="ECO:0007669"/>
    <property type="project" value="TreeGrafter"/>
</dbReference>
<dbReference type="OrthoDB" id="425211at2759"/>
<dbReference type="PANTHER" id="PTHR20881:SF0">
    <property type="entry name" value="3-METHYL-2-OXOBUTANOATE HYDROXYMETHYLTRANSFERASE"/>
    <property type="match status" value="1"/>
</dbReference>
<dbReference type="InterPro" id="IPR040442">
    <property type="entry name" value="Pyrv_kinase-like_dom_sf"/>
</dbReference>
<evidence type="ECO:0000313" key="6">
    <source>
        <dbReference type="EMBL" id="KAG0148719.1"/>
    </source>
</evidence>
<reference evidence="6" key="1">
    <citation type="submission" date="2013-11" db="EMBL/GenBank/DDBJ databases">
        <title>Genome sequence of the fusiform rust pathogen reveals effectors for host alternation and coevolution with pine.</title>
        <authorList>
            <consortium name="DOE Joint Genome Institute"/>
            <person name="Smith K."/>
            <person name="Pendleton A."/>
            <person name="Kubisiak T."/>
            <person name="Anderson C."/>
            <person name="Salamov A."/>
            <person name="Aerts A."/>
            <person name="Riley R."/>
            <person name="Clum A."/>
            <person name="Lindquist E."/>
            <person name="Ence D."/>
            <person name="Campbell M."/>
            <person name="Kronenberg Z."/>
            <person name="Feau N."/>
            <person name="Dhillon B."/>
            <person name="Hamelin R."/>
            <person name="Burleigh J."/>
            <person name="Smith J."/>
            <person name="Yandell M."/>
            <person name="Nelson C."/>
            <person name="Grigoriev I."/>
            <person name="Davis J."/>
        </authorList>
    </citation>
    <scope>NUCLEOTIDE SEQUENCE</scope>
    <source>
        <strain evidence="6">G11</strain>
    </source>
</reference>
<dbReference type="GO" id="GO:0000287">
    <property type="term" value="F:magnesium ion binding"/>
    <property type="evidence" value="ECO:0007669"/>
    <property type="project" value="TreeGrafter"/>
</dbReference>
<name>A0A9P6TEC7_9BASI</name>
<comment type="catalytic activity">
    <reaction evidence="5">
        <text>(6R)-5,10-methylene-5,6,7,8-tetrahydrofolate + 3-methyl-2-oxobutanoate + H2O = 2-dehydropantoate + (6S)-5,6,7,8-tetrahydrofolate</text>
        <dbReference type="Rhea" id="RHEA:11824"/>
        <dbReference type="ChEBI" id="CHEBI:11561"/>
        <dbReference type="ChEBI" id="CHEBI:11851"/>
        <dbReference type="ChEBI" id="CHEBI:15377"/>
        <dbReference type="ChEBI" id="CHEBI:15636"/>
        <dbReference type="ChEBI" id="CHEBI:57453"/>
        <dbReference type="EC" id="2.1.2.11"/>
    </reaction>
</comment>
<dbReference type="Proteomes" id="UP000886653">
    <property type="component" value="Unassembled WGS sequence"/>
</dbReference>